<dbReference type="Proteomes" id="UP001652582">
    <property type="component" value="Chromosome 2"/>
</dbReference>
<feature type="coiled-coil region" evidence="1">
    <location>
        <begin position="221"/>
        <end position="273"/>
    </location>
</feature>
<evidence type="ECO:0000313" key="2">
    <source>
        <dbReference type="Proteomes" id="UP001652582"/>
    </source>
</evidence>
<protein>
    <submittedName>
        <fullName evidence="3">Trichohyalin-like</fullName>
    </submittedName>
</protein>
<feature type="coiled-coil region" evidence="1">
    <location>
        <begin position="108"/>
        <end position="179"/>
    </location>
</feature>
<evidence type="ECO:0000313" key="3">
    <source>
        <dbReference type="RefSeq" id="XP_023951186.2"/>
    </source>
</evidence>
<reference evidence="2" key="1">
    <citation type="submission" date="2025-05" db="UniProtKB">
        <authorList>
            <consortium name="RefSeq"/>
        </authorList>
    </citation>
    <scope>NUCLEOTIDE SEQUENCE [LARGE SCALE GENOMIC DNA]</scope>
</reference>
<organism evidence="2 3">
    <name type="scientific">Bicyclus anynana</name>
    <name type="common">Squinting bush brown butterfly</name>
    <dbReference type="NCBI Taxonomy" id="110368"/>
    <lineage>
        <taxon>Eukaryota</taxon>
        <taxon>Metazoa</taxon>
        <taxon>Ecdysozoa</taxon>
        <taxon>Arthropoda</taxon>
        <taxon>Hexapoda</taxon>
        <taxon>Insecta</taxon>
        <taxon>Pterygota</taxon>
        <taxon>Neoptera</taxon>
        <taxon>Endopterygota</taxon>
        <taxon>Lepidoptera</taxon>
        <taxon>Glossata</taxon>
        <taxon>Ditrysia</taxon>
        <taxon>Papilionoidea</taxon>
        <taxon>Nymphalidae</taxon>
        <taxon>Satyrinae</taxon>
        <taxon>Satyrini</taxon>
        <taxon>Mycalesina</taxon>
        <taxon>Bicyclus</taxon>
    </lineage>
</organism>
<name>A0A6J1P3A9_BICAN</name>
<keyword evidence="2" id="KW-1185">Reference proteome</keyword>
<proteinExistence type="predicted"/>
<feature type="coiled-coil region" evidence="1">
    <location>
        <begin position="297"/>
        <end position="357"/>
    </location>
</feature>
<sequence>HRRKKLKHLLEEEEIQLIREIEIKQTMIECEYCKKRESKIVNYEEDIENEKGRECLKALEREKIANGMKCTRVDEIELRNIQKMQMHEKKLIEQNQADIDEIWHRILLQDVRMKEEKERATANRLKQEMCERRMAYDAQIASANRKRQEALQTERAFENRRLERMKEKMEQDYYDAIKRKKDQQITNKQNFIEGHQIKLSRIKSEKKQERDIDINAIRIAKNELRRENQMKLNQIRTLKRQQDIFEVNLNYEKKQAEELEKEANRIVREWKERGEKENDEFVKRSEAEKQNNKLQAAQEYKQHIERIKHELEMKREERKATMDRVKRIAYDELQRNLDSANEELRRQMEYRNILTNQISDSQKIMDLELNEMERKQLPFTKKAIMFEEAMKDKVTHPISENPIHPFKKTMQMHQTPSLPNIRKSRF</sequence>
<keyword evidence="1" id="KW-0175">Coiled coil</keyword>
<dbReference type="KEGG" id="bany:112055345"/>
<dbReference type="GeneID" id="112055345"/>
<dbReference type="RefSeq" id="XP_023951186.2">
    <property type="nucleotide sequence ID" value="XM_024095418.2"/>
</dbReference>
<evidence type="ECO:0000256" key="1">
    <source>
        <dbReference type="SAM" id="Coils"/>
    </source>
</evidence>
<feature type="non-terminal residue" evidence="3">
    <location>
        <position position="1"/>
    </location>
</feature>
<accession>A0A6J1P3A9</accession>
<reference evidence="3" key="2">
    <citation type="submission" date="2025-08" db="UniProtKB">
        <authorList>
            <consortium name="RefSeq"/>
        </authorList>
    </citation>
    <scope>IDENTIFICATION</scope>
</reference>
<dbReference type="OrthoDB" id="7346168at2759"/>
<dbReference type="AlphaFoldDB" id="A0A6J1P3A9"/>
<gene>
    <name evidence="3" type="primary">LOC112055345</name>
</gene>